<feature type="non-terminal residue" evidence="4">
    <location>
        <position position="246"/>
    </location>
</feature>
<keyword evidence="1 3" id="KW-0732">Signal</keyword>
<evidence type="ECO:0000313" key="5">
    <source>
        <dbReference type="Proteomes" id="UP000838878"/>
    </source>
</evidence>
<accession>A0A8J9VQD4</accession>
<feature type="chain" id="PRO_5035443931" evidence="3">
    <location>
        <begin position="17"/>
        <end position="246"/>
    </location>
</feature>
<organism evidence="4 5">
    <name type="scientific">Brenthis ino</name>
    <name type="common">lesser marbled fritillary</name>
    <dbReference type="NCBI Taxonomy" id="405034"/>
    <lineage>
        <taxon>Eukaryota</taxon>
        <taxon>Metazoa</taxon>
        <taxon>Ecdysozoa</taxon>
        <taxon>Arthropoda</taxon>
        <taxon>Hexapoda</taxon>
        <taxon>Insecta</taxon>
        <taxon>Pterygota</taxon>
        <taxon>Neoptera</taxon>
        <taxon>Endopterygota</taxon>
        <taxon>Lepidoptera</taxon>
        <taxon>Glossata</taxon>
        <taxon>Ditrysia</taxon>
        <taxon>Papilionoidea</taxon>
        <taxon>Nymphalidae</taxon>
        <taxon>Heliconiinae</taxon>
        <taxon>Argynnini</taxon>
        <taxon>Brenthis</taxon>
    </lineage>
</organism>
<dbReference type="PANTHER" id="PTHR23412">
    <property type="entry name" value="STEREOCILIN RELATED"/>
    <property type="match status" value="1"/>
</dbReference>
<dbReference type="AlphaFoldDB" id="A0A8J9VQD4"/>
<evidence type="ECO:0000256" key="1">
    <source>
        <dbReference type="ARBA" id="ARBA00022729"/>
    </source>
</evidence>
<evidence type="ECO:0000313" key="4">
    <source>
        <dbReference type="EMBL" id="CAH0716067.1"/>
    </source>
</evidence>
<proteinExistence type="predicted"/>
<evidence type="ECO:0000256" key="3">
    <source>
        <dbReference type="SAM" id="SignalP"/>
    </source>
</evidence>
<evidence type="ECO:0000256" key="2">
    <source>
        <dbReference type="ARBA" id="ARBA00023180"/>
    </source>
</evidence>
<feature type="signal peptide" evidence="3">
    <location>
        <begin position="1"/>
        <end position="16"/>
    </location>
</feature>
<dbReference type="Proteomes" id="UP000838878">
    <property type="component" value="Chromosome 11"/>
</dbReference>
<dbReference type="GO" id="GO:0009986">
    <property type="term" value="C:cell surface"/>
    <property type="evidence" value="ECO:0007669"/>
    <property type="project" value="TreeGrafter"/>
</dbReference>
<dbReference type="OrthoDB" id="8195838at2759"/>
<name>A0A8J9VQD4_9NEOP</name>
<keyword evidence="2" id="KW-0325">Glycoprotein</keyword>
<reference evidence="4" key="1">
    <citation type="submission" date="2021-12" db="EMBL/GenBank/DDBJ databases">
        <authorList>
            <person name="Martin H S."/>
        </authorList>
    </citation>
    <scope>NUCLEOTIDE SEQUENCE</scope>
</reference>
<dbReference type="GO" id="GO:0007160">
    <property type="term" value="P:cell-matrix adhesion"/>
    <property type="evidence" value="ECO:0007669"/>
    <property type="project" value="TreeGrafter"/>
</dbReference>
<keyword evidence="5" id="KW-1185">Reference proteome</keyword>
<protein>
    <submittedName>
        <fullName evidence="4">Uncharacterized protein</fullName>
    </submittedName>
</protein>
<dbReference type="InterPro" id="IPR026664">
    <property type="entry name" value="Stereocilin-rel"/>
</dbReference>
<dbReference type="EMBL" id="OV170231">
    <property type="protein sequence ID" value="CAH0716067.1"/>
    <property type="molecule type" value="Genomic_DNA"/>
</dbReference>
<gene>
    <name evidence="4" type="ORF">BINO364_LOCUS2905</name>
</gene>
<dbReference type="PANTHER" id="PTHR23412:SF17">
    <property type="entry name" value="OTOANCORIN"/>
    <property type="match status" value="1"/>
</dbReference>
<sequence length="246" mass="27693">MYHVFILLLSIGNVYNLTCKDVLDISDLKKIKLYELQSLSPQDVINCLSYLGKEKLTVSEASFIWNSIIEFYSGISNIPEDTLVTLHWVTIAISPEDYQNMTLGTLDVITNFGFNYGLSNEKLRAIADRVRCDFGDKQPEDYSCYDLAALRQILCAFNKSEIERIHPKAYKEVAVIIGKLKNCNYDVLQGFATLTVDIDAFGSPDTWTNSTIRSLGVVAEHLPEEITVKLKKKLGSHILENIGNVD</sequence>